<proteinExistence type="inferred from homology"/>
<dbReference type="Proteomes" id="UP001207337">
    <property type="component" value="Unassembled WGS sequence"/>
</dbReference>
<dbReference type="PANTHER" id="PTHR21716:SF53">
    <property type="entry name" value="PERMEASE PERM-RELATED"/>
    <property type="match status" value="1"/>
</dbReference>
<dbReference type="EMBL" id="JAJNDC010000001">
    <property type="protein sequence ID" value="MCW9711405.1"/>
    <property type="molecule type" value="Genomic_DNA"/>
</dbReference>
<keyword evidence="3" id="KW-0813">Transport</keyword>
<feature type="transmembrane region" description="Helical" evidence="8">
    <location>
        <begin position="7"/>
        <end position="25"/>
    </location>
</feature>
<evidence type="ECO:0000313" key="9">
    <source>
        <dbReference type="EMBL" id="MCW9711405.1"/>
    </source>
</evidence>
<accession>A0ABT3PU76</accession>
<keyword evidence="7 8" id="KW-0472">Membrane</keyword>
<gene>
    <name evidence="9" type="ORF">LQ318_00680</name>
</gene>
<name>A0ABT3PU76_9BACT</name>
<keyword evidence="6 8" id="KW-1133">Transmembrane helix</keyword>
<comment type="similarity">
    <text evidence="2">Belongs to the autoinducer-2 exporter (AI-2E) (TC 2.A.86) family.</text>
</comment>
<evidence type="ECO:0000256" key="2">
    <source>
        <dbReference type="ARBA" id="ARBA00009773"/>
    </source>
</evidence>
<evidence type="ECO:0000256" key="6">
    <source>
        <dbReference type="ARBA" id="ARBA00022989"/>
    </source>
</evidence>
<reference evidence="9 10" key="1">
    <citation type="submission" date="2021-11" db="EMBL/GenBank/DDBJ databases">
        <title>Aliifidinibius sp. nov., a new bacterium isolated from saline soil.</title>
        <authorList>
            <person name="Galisteo C."/>
            <person name="De La Haba R."/>
            <person name="Sanchez-Porro C."/>
            <person name="Ventosa A."/>
        </authorList>
    </citation>
    <scope>NUCLEOTIDE SEQUENCE [LARGE SCALE GENOMIC DNA]</scope>
    <source>
        <strain evidence="9 10">KACC 190600</strain>
    </source>
</reference>
<feature type="transmembrane region" description="Helical" evidence="8">
    <location>
        <begin position="144"/>
        <end position="167"/>
    </location>
</feature>
<evidence type="ECO:0000256" key="4">
    <source>
        <dbReference type="ARBA" id="ARBA00022475"/>
    </source>
</evidence>
<evidence type="ECO:0000256" key="5">
    <source>
        <dbReference type="ARBA" id="ARBA00022692"/>
    </source>
</evidence>
<protein>
    <submittedName>
        <fullName evidence="9">AI-2E family transporter</fullName>
    </submittedName>
</protein>
<comment type="subcellular location">
    <subcellularLocation>
        <location evidence="1">Cell membrane</location>
        <topology evidence="1">Multi-pass membrane protein</topology>
    </subcellularLocation>
</comment>
<feature type="transmembrane region" description="Helical" evidence="8">
    <location>
        <begin position="299"/>
        <end position="326"/>
    </location>
</feature>
<organism evidence="9 10">
    <name type="scientific">Fodinibius salicampi</name>
    <dbReference type="NCBI Taxonomy" id="1920655"/>
    <lineage>
        <taxon>Bacteria</taxon>
        <taxon>Pseudomonadati</taxon>
        <taxon>Balneolota</taxon>
        <taxon>Balneolia</taxon>
        <taxon>Balneolales</taxon>
        <taxon>Balneolaceae</taxon>
        <taxon>Fodinibius</taxon>
    </lineage>
</organism>
<evidence type="ECO:0000256" key="3">
    <source>
        <dbReference type="ARBA" id="ARBA00022448"/>
    </source>
</evidence>
<sequence>MKEANSYIINIAAFLLVGVLLVHILTNAQLILLPLAWALFIALFILPMTQWLEKKKVPRSAAIISVLVIVTAMIGLVLYILSFQIVGLLKDAPAVTNKLNEWILSLQEIAEKAFGITNETIARQVSNSLSGIINNSLGVLQNSLFSAFQTITLITVIPLYIYFMLYYRDLFYDGFLGLVKNYRTKTSDIISKVNNVVQQYMVGLMGVTVIIGILFYITLSLLGINYALFFAVLLAVFNLVPYIGVIIASLAVILYTIATTDSLFYPIAVLASLWFIQLVENNLITPYILGSQVRLNPMAALIAIFVGGSIWGISGMILFIPLLGVLKVVFDEFDELKPLALLLGSYKTQKRMKGQESSEK</sequence>
<feature type="transmembrane region" description="Helical" evidence="8">
    <location>
        <begin position="31"/>
        <end position="49"/>
    </location>
</feature>
<comment type="caution">
    <text evidence="9">The sequence shown here is derived from an EMBL/GenBank/DDBJ whole genome shotgun (WGS) entry which is preliminary data.</text>
</comment>
<feature type="transmembrane region" description="Helical" evidence="8">
    <location>
        <begin position="228"/>
        <end position="255"/>
    </location>
</feature>
<feature type="transmembrane region" description="Helical" evidence="8">
    <location>
        <begin position="200"/>
        <end position="222"/>
    </location>
</feature>
<evidence type="ECO:0000256" key="7">
    <source>
        <dbReference type="ARBA" id="ARBA00023136"/>
    </source>
</evidence>
<dbReference type="RefSeq" id="WP_265786592.1">
    <property type="nucleotide sequence ID" value="NZ_BAABRS010000001.1"/>
</dbReference>
<evidence type="ECO:0000256" key="1">
    <source>
        <dbReference type="ARBA" id="ARBA00004651"/>
    </source>
</evidence>
<keyword evidence="4" id="KW-1003">Cell membrane</keyword>
<feature type="transmembrane region" description="Helical" evidence="8">
    <location>
        <begin position="61"/>
        <end position="81"/>
    </location>
</feature>
<evidence type="ECO:0000313" key="10">
    <source>
        <dbReference type="Proteomes" id="UP001207337"/>
    </source>
</evidence>
<dbReference type="PANTHER" id="PTHR21716">
    <property type="entry name" value="TRANSMEMBRANE PROTEIN"/>
    <property type="match status" value="1"/>
</dbReference>
<keyword evidence="5 8" id="KW-0812">Transmembrane</keyword>
<feature type="transmembrane region" description="Helical" evidence="8">
    <location>
        <begin position="262"/>
        <end position="279"/>
    </location>
</feature>
<evidence type="ECO:0000256" key="8">
    <source>
        <dbReference type="SAM" id="Phobius"/>
    </source>
</evidence>
<dbReference type="Pfam" id="PF01594">
    <property type="entry name" value="AI-2E_transport"/>
    <property type="match status" value="1"/>
</dbReference>
<dbReference type="InterPro" id="IPR002549">
    <property type="entry name" value="AI-2E-like"/>
</dbReference>
<keyword evidence="10" id="KW-1185">Reference proteome</keyword>